<feature type="domain" description="ISXO2-like transposase" evidence="1">
    <location>
        <begin position="78"/>
        <end position="216"/>
    </location>
</feature>
<dbReference type="PANTHER" id="PTHR47163">
    <property type="entry name" value="DDE_TNP_IS1595 DOMAIN-CONTAINING PROTEIN"/>
    <property type="match status" value="1"/>
</dbReference>
<sequence length="258" mass="29562">MKKLGAGIGKPKGLICHMKARRRSRLPLSTQKRLLEHFVAGTPARSAAELVGVNRNTVTLYYRKLREVIAEQIAHEAPVSGEIEVDESYFGGHRKGKRGRGAAGKVAVFGLLKRHGRVHAIMIPDAGHQTLMSIIRKKVQPDSIVYSDSWHAYDKLDVLEFHHERLDHSRHLALGRNHINGIENLWSQAKRHLRRYNGIPRKDFHLFFAECGWRFNIGSPAKLMKILTQWAKLPWVYRRVKLSEDEPYGREEDIALFA</sequence>
<protein>
    <submittedName>
        <fullName evidence="2">Transposase</fullName>
    </submittedName>
</protein>
<name>A0ABQ0PPN9_9PROT</name>
<evidence type="ECO:0000313" key="2">
    <source>
        <dbReference type="EMBL" id="GBQ76936.1"/>
    </source>
</evidence>
<evidence type="ECO:0000259" key="1">
    <source>
        <dbReference type="SMART" id="SM01126"/>
    </source>
</evidence>
<proteinExistence type="predicted"/>
<evidence type="ECO:0000313" key="3">
    <source>
        <dbReference type="Proteomes" id="UP001061452"/>
    </source>
</evidence>
<dbReference type="PANTHER" id="PTHR47163:SF2">
    <property type="entry name" value="SI:DKEY-17M8.2"/>
    <property type="match status" value="1"/>
</dbReference>
<dbReference type="NCBIfam" id="NF033547">
    <property type="entry name" value="transpos_IS1595"/>
    <property type="match status" value="1"/>
</dbReference>
<reference evidence="2" key="1">
    <citation type="submission" date="2013-04" db="EMBL/GenBank/DDBJ databases">
        <title>The genome sequencing project of 58 acetic acid bacteria.</title>
        <authorList>
            <person name="Okamoto-Kainuma A."/>
            <person name="Ishikawa M."/>
            <person name="Umino S."/>
            <person name="Koizumi Y."/>
            <person name="Shiwa Y."/>
            <person name="Yoshikawa H."/>
            <person name="Matsutani M."/>
            <person name="Matsushita K."/>
        </authorList>
    </citation>
    <scope>NUCLEOTIDE SEQUENCE</scope>
    <source>
        <strain evidence="2">NRIC 0521</strain>
    </source>
</reference>
<gene>
    <name evidence="2" type="ORF">AA0521_2987</name>
</gene>
<dbReference type="SMART" id="SM01126">
    <property type="entry name" value="DDE_Tnp_IS1595"/>
    <property type="match status" value="1"/>
</dbReference>
<comment type="caution">
    <text evidence="2">The sequence shown here is derived from an EMBL/GenBank/DDBJ whole genome shotgun (WGS) entry which is preliminary data.</text>
</comment>
<dbReference type="Proteomes" id="UP001061452">
    <property type="component" value="Unassembled WGS sequence"/>
</dbReference>
<dbReference type="InterPro" id="IPR024445">
    <property type="entry name" value="Tnp_ISXO2-like"/>
</dbReference>
<dbReference type="EMBL" id="BAQJ01000321">
    <property type="protein sequence ID" value="GBQ76936.1"/>
    <property type="molecule type" value="Genomic_DNA"/>
</dbReference>
<dbReference type="Pfam" id="PF12762">
    <property type="entry name" value="DDE_Tnp_IS1595"/>
    <property type="match status" value="1"/>
</dbReference>
<dbReference type="InterPro" id="IPR053164">
    <property type="entry name" value="IS1016-like_transposase"/>
</dbReference>
<keyword evidence="3" id="KW-1185">Reference proteome</keyword>
<organism evidence="2 3">
    <name type="scientific">Komagataeibacter intermedius NRIC 0521</name>
    <dbReference type="NCBI Taxonomy" id="1307934"/>
    <lineage>
        <taxon>Bacteria</taxon>
        <taxon>Pseudomonadati</taxon>
        <taxon>Pseudomonadota</taxon>
        <taxon>Alphaproteobacteria</taxon>
        <taxon>Acetobacterales</taxon>
        <taxon>Acetobacteraceae</taxon>
        <taxon>Komagataeibacter</taxon>
    </lineage>
</organism>
<accession>A0ABQ0PPN9</accession>